<comment type="caution">
    <text evidence="1">The sequence shown here is derived from an EMBL/GenBank/DDBJ whole genome shotgun (WGS) entry which is preliminary data.</text>
</comment>
<dbReference type="InterPro" id="IPR018608">
    <property type="entry name" value="Gti1/Pac2"/>
</dbReference>
<gene>
    <name evidence="1" type="ORF">GGX14DRAFT_374754</name>
    <name evidence="2" type="ORF">GGX14DRAFT_374774</name>
</gene>
<name>A0AAD6V5I5_9AGAR</name>
<dbReference type="AlphaFoldDB" id="A0AAD6V5I5"/>
<dbReference type="Proteomes" id="UP001219525">
    <property type="component" value="Unassembled WGS sequence"/>
</dbReference>
<dbReference type="PANTHER" id="PTHR28027">
    <property type="entry name" value="TRANSCRIPTIONAL REGULATOR MIT1"/>
    <property type="match status" value="1"/>
</dbReference>
<dbReference type="PANTHER" id="PTHR28027:SF1">
    <property type="entry name" value="CAMP INDEPENDENT REGULATORY PROTEIN (AFU_ORTHOLOGUE AFUA_3G09640)"/>
    <property type="match status" value="1"/>
</dbReference>
<evidence type="ECO:0000313" key="1">
    <source>
        <dbReference type="EMBL" id="KAJ7197785.1"/>
    </source>
</evidence>
<organism evidence="1 3">
    <name type="scientific">Mycena pura</name>
    <dbReference type="NCBI Taxonomy" id="153505"/>
    <lineage>
        <taxon>Eukaryota</taxon>
        <taxon>Fungi</taxon>
        <taxon>Dikarya</taxon>
        <taxon>Basidiomycota</taxon>
        <taxon>Agaricomycotina</taxon>
        <taxon>Agaricomycetes</taxon>
        <taxon>Agaricomycetidae</taxon>
        <taxon>Agaricales</taxon>
        <taxon>Marasmiineae</taxon>
        <taxon>Mycenaceae</taxon>
        <taxon>Mycena</taxon>
    </lineage>
</organism>
<dbReference type="GO" id="GO:0003677">
    <property type="term" value="F:DNA binding"/>
    <property type="evidence" value="ECO:0007669"/>
    <property type="project" value="TreeGrafter"/>
</dbReference>
<sequence>MPHISNITHPSLHIRNVNDVFVVLEAVRRGILPLITLRLSVSESGQLESGNIFVWQESTRGGGLVRWTDGRRWSQSKVCADCLFYEEKVEFSAEEREAKATRRIQKICNPGTTISPPARNQRPSKTGGLTKRAYSFLVRLPGSRKARKWHVVAYTLWTERASLPVIEDYPELRNIRVPLGVFARCDGSSTFAPSFAAPSIRSLTTQGRGREVSGWRVRNITSTAPLLHIRSPPPYYHCSESAEGSRLPLIRPGSDDRKGLVLPPISKLLLACGQNPAQTPSQLQLPVSDRRILNSFRSRL</sequence>
<dbReference type="EMBL" id="JARJCW010000076">
    <property type="protein sequence ID" value="KAJ7197788.1"/>
    <property type="molecule type" value="Genomic_DNA"/>
</dbReference>
<dbReference type="EMBL" id="JARJCW010000076">
    <property type="protein sequence ID" value="KAJ7197785.1"/>
    <property type="molecule type" value="Genomic_DNA"/>
</dbReference>
<evidence type="ECO:0000313" key="3">
    <source>
        <dbReference type="Proteomes" id="UP001219525"/>
    </source>
</evidence>
<keyword evidence="3" id="KW-1185">Reference proteome</keyword>
<dbReference type="Pfam" id="PF09729">
    <property type="entry name" value="Gti1_Pac2"/>
    <property type="match status" value="1"/>
</dbReference>
<evidence type="ECO:0000313" key="2">
    <source>
        <dbReference type="EMBL" id="KAJ7197788.1"/>
    </source>
</evidence>
<protein>
    <submittedName>
        <fullName evidence="1">Gti1/Pac2 family-domain-containing protein</fullName>
    </submittedName>
</protein>
<accession>A0AAD6V5I5</accession>
<proteinExistence type="predicted"/>
<reference evidence="1" key="1">
    <citation type="submission" date="2023-03" db="EMBL/GenBank/DDBJ databases">
        <title>Massive genome expansion in bonnet fungi (Mycena s.s.) driven by repeated elements and novel gene families across ecological guilds.</title>
        <authorList>
            <consortium name="Lawrence Berkeley National Laboratory"/>
            <person name="Harder C.B."/>
            <person name="Miyauchi S."/>
            <person name="Viragh M."/>
            <person name="Kuo A."/>
            <person name="Thoen E."/>
            <person name="Andreopoulos B."/>
            <person name="Lu D."/>
            <person name="Skrede I."/>
            <person name="Drula E."/>
            <person name="Henrissat B."/>
            <person name="Morin E."/>
            <person name="Kohler A."/>
            <person name="Barry K."/>
            <person name="LaButti K."/>
            <person name="Morin E."/>
            <person name="Salamov A."/>
            <person name="Lipzen A."/>
            <person name="Mereny Z."/>
            <person name="Hegedus B."/>
            <person name="Baldrian P."/>
            <person name="Stursova M."/>
            <person name="Weitz H."/>
            <person name="Taylor A."/>
            <person name="Grigoriev I.V."/>
            <person name="Nagy L.G."/>
            <person name="Martin F."/>
            <person name="Kauserud H."/>
        </authorList>
    </citation>
    <scope>NUCLEOTIDE SEQUENCE</scope>
    <source>
        <strain evidence="1">9144</strain>
    </source>
</reference>